<comment type="catalytic activity">
    <reaction evidence="7">
        <text>a peptidoglycan chain = a peptidoglycan chain with N-acetyl-1,6-anhydromuramyl-[peptide] at the reducing end + a peptidoglycan chain with N-acetylglucosamine at the non-reducing end.</text>
        <dbReference type="EC" id="4.2.2.29"/>
    </reaction>
</comment>
<reference evidence="8 9" key="1">
    <citation type="submission" date="2013-09" db="EMBL/GenBank/DDBJ databases">
        <title>Whole genome shotgun sequence of Vibrio ezurae NBRC 102218.</title>
        <authorList>
            <person name="Yoshida I."/>
            <person name="Hosoyama A."/>
            <person name="Numata M."/>
            <person name="Hashimoto M."/>
            <person name="Hosoyama Y."/>
            <person name="Tsuchikane K."/>
            <person name="Noguchi M."/>
            <person name="Hirakata S."/>
            <person name="Ichikawa N."/>
            <person name="Ohji S."/>
            <person name="Yamazoe A."/>
            <person name="Fujita N."/>
        </authorList>
    </citation>
    <scope>NUCLEOTIDE SEQUENCE [LARGE SCALE GENOMIC DNA]</scope>
    <source>
        <strain evidence="8 9">NBRC 102218</strain>
    </source>
</reference>
<comment type="similarity">
    <text evidence="7">Belongs to the transglycosylase MltG family.</text>
</comment>
<keyword evidence="3 7" id="KW-1133">Transmembrane helix</keyword>
<keyword evidence="6 7" id="KW-0961">Cell wall biogenesis/degradation</keyword>
<keyword evidence="4 7" id="KW-0472">Membrane</keyword>
<dbReference type="Pfam" id="PF02618">
    <property type="entry name" value="YceG"/>
    <property type="match status" value="1"/>
</dbReference>
<dbReference type="OrthoDB" id="9814591at2"/>
<dbReference type="NCBIfam" id="TIGR00247">
    <property type="entry name" value="endolytic transglycosylase MltG"/>
    <property type="match status" value="1"/>
</dbReference>
<evidence type="ECO:0000256" key="6">
    <source>
        <dbReference type="ARBA" id="ARBA00023316"/>
    </source>
</evidence>
<evidence type="ECO:0000313" key="8">
    <source>
        <dbReference type="EMBL" id="GAD78853.1"/>
    </source>
</evidence>
<keyword evidence="7" id="KW-0997">Cell inner membrane</keyword>
<dbReference type="Gene3D" id="3.30.160.60">
    <property type="entry name" value="Classic Zinc Finger"/>
    <property type="match status" value="1"/>
</dbReference>
<dbReference type="PANTHER" id="PTHR30518">
    <property type="entry name" value="ENDOLYTIC MUREIN TRANSGLYCOSYLASE"/>
    <property type="match status" value="1"/>
</dbReference>
<sequence length="338" mass="38272">MLKKIITLCVLFVVLASAGLFYVWNQLNSYMNQPLQIEEPTLITIKSGTSFNSLLRQFENSQWVDASEFSRLASRAHPELTKVKAGTFELQPSQTLQQALVSLVNGSQIEFSITFVEGSTFKDWRAQFDKAPHLIHSTKNMTEADIAQALNIDREKLEGLFLAETYRYTVGMSDLDVMQRAHKQLNKVLNEYWAQRQDDLPLKTPYQALTLASIIEKETAVPEERPLVSSVFVNRLKIGMRLQTDPTVIYGMGENYDGNIRKRDLRTPTPYNTYTIYGLTPTPIAMVGEEAIAAAVNPDDSNYLYFVASGHGGHVFSKNLKDHNRAVQAYLRKLRAQQ</sequence>
<dbReference type="Gene3D" id="3.30.1490.480">
    <property type="entry name" value="Endolytic murein transglycosylase"/>
    <property type="match status" value="1"/>
</dbReference>
<dbReference type="InterPro" id="IPR003770">
    <property type="entry name" value="MLTG-like"/>
</dbReference>
<dbReference type="GO" id="GO:0008932">
    <property type="term" value="F:lytic endotransglycosylase activity"/>
    <property type="evidence" value="ECO:0007669"/>
    <property type="project" value="UniProtKB-UniRule"/>
</dbReference>
<evidence type="ECO:0000313" key="9">
    <source>
        <dbReference type="Proteomes" id="UP000016562"/>
    </source>
</evidence>
<proteinExistence type="inferred from homology"/>
<protein>
    <recommendedName>
        <fullName evidence="7">Endolytic murein transglycosylase</fullName>
        <ecNumber evidence="7">4.2.2.29</ecNumber>
    </recommendedName>
    <alternativeName>
        <fullName evidence="7">Peptidoglycan lytic transglycosylase</fullName>
    </alternativeName>
    <alternativeName>
        <fullName evidence="7">Peptidoglycan polymerization terminase</fullName>
    </alternativeName>
</protein>
<dbReference type="HAMAP" id="MF_02065">
    <property type="entry name" value="MltG"/>
    <property type="match status" value="1"/>
</dbReference>
<organism evidence="8 9">
    <name type="scientific">Vibrio ezurae NBRC 102218</name>
    <dbReference type="NCBI Taxonomy" id="1219080"/>
    <lineage>
        <taxon>Bacteria</taxon>
        <taxon>Pseudomonadati</taxon>
        <taxon>Pseudomonadota</taxon>
        <taxon>Gammaproteobacteria</taxon>
        <taxon>Vibrionales</taxon>
        <taxon>Vibrionaceae</taxon>
        <taxon>Vibrio</taxon>
    </lineage>
</organism>
<accession>U3CKZ9</accession>
<dbReference type="GO" id="GO:0005886">
    <property type="term" value="C:plasma membrane"/>
    <property type="evidence" value="ECO:0007669"/>
    <property type="project" value="UniProtKB-UniRule"/>
</dbReference>
<gene>
    <name evidence="7" type="primary">mltG</name>
    <name evidence="8" type="ORF">VEZ01S_07_00300</name>
</gene>
<dbReference type="Proteomes" id="UP000016562">
    <property type="component" value="Unassembled WGS sequence"/>
</dbReference>
<dbReference type="PANTHER" id="PTHR30518:SF2">
    <property type="entry name" value="ENDOLYTIC MUREIN TRANSGLYCOSYLASE"/>
    <property type="match status" value="1"/>
</dbReference>
<comment type="caution">
    <text evidence="8">The sequence shown here is derived from an EMBL/GenBank/DDBJ whole genome shotgun (WGS) entry which is preliminary data.</text>
</comment>
<keyword evidence="2 7" id="KW-0812">Transmembrane</keyword>
<dbReference type="EC" id="4.2.2.29" evidence="7"/>
<dbReference type="STRING" id="1219080.VEZ01S_07_00300"/>
<evidence type="ECO:0000256" key="2">
    <source>
        <dbReference type="ARBA" id="ARBA00022692"/>
    </source>
</evidence>
<name>U3CKZ9_9VIBR</name>
<dbReference type="EMBL" id="BATM01000007">
    <property type="protein sequence ID" value="GAD78853.1"/>
    <property type="molecule type" value="Genomic_DNA"/>
</dbReference>
<dbReference type="GO" id="GO:0009252">
    <property type="term" value="P:peptidoglycan biosynthetic process"/>
    <property type="evidence" value="ECO:0007669"/>
    <property type="project" value="UniProtKB-UniRule"/>
</dbReference>
<evidence type="ECO:0000256" key="5">
    <source>
        <dbReference type="ARBA" id="ARBA00023239"/>
    </source>
</evidence>
<keyword evidence="5 7" id="KW-0456">Lyase</keyword>
<evidence type="ECO:0000256" key="4">
    <source>
        <dbReference type="ARBA" id="ARBA00023136"/>
    </source>
</evidence>
<keyword evidence="9" id="KW-1185">Reference proteome</keyword>
<comment type="function">
    <text evidence="7">Functions as a peptidoglycan terminase that cleaves nascent peptidoglycan strands endolytically to terminate their elongation.</text>
</comment>
<dbReference type="FunFam" id="3.30.160.60:FF:000242">
    <property type="entry name" value="Endolytic murein transglycosylase"/>
    <property type="match status" value="1"/>
</dbReference>
<evidence type="ECO:0000256" key="3">
    <source>
        <dbReference type="ARBA" id="ARBA00022989"/>
    </source>
</evidence>
<evidence type="ECO:0000256" key="7">
    <source>
        <dbReference type="HAMAP-Rule" id="MF_02065"/>
    </source>
</evidence>
<keyword evidence="1 7" id="KW-1003">Cell membrane</keyword>
<evidence type="ECO:0000256" key="1">
    <source>
        <dbReference type="ARBA" id="ARBA00022475"/>
    </source>
</evidence>
<feature type="site" description="Important for catalytic activity" evidence="7">
    <location>
        <position position="218"/>
    </location>
</feature>
<dbReference type="RefSeq" id="WP_021712564.1">
    <property type="nucleotide sequence ID" value="NZ_BATM01000007.1"/>
</dbReference>
<dbReference type="eggNOG" id="COG1559">
    <property type="taxonomic scope" value="Bacteria"/>
</dbReference>
<dbReference type="GO" id="GO:0071555">
    <property type="term" value="P:cell wall organization"/>
    <property type="evidence" value="ECO:0007669"/>
    <property type="project" value="UniProtKB-KW"/>
</dbReference>
<dbReference type="AlphaFoldDB" id="U3CKZ9"/>
<dbReference type="CDD" id="cd08010">
    <property type="entry name" value="MltG_like"/>
    <property type="match status" value="1"/>
</dbReference>